<accession>A0A1I1TGK6</accession>
<dbReference type="SUPFAM" id="SSF53223">
    <property type="entry name" value="Aminoacid dehydrogenase-like, N-terminal domain"/>
    <property type="match status" value="1"/>
</dbReference>
<dbReference type="GO" id="GO:0004069">
    <property type="term" value="F:L-aspartate:2-oxoglutarate aminotransferase activity"/>
    <property type="evidence" value="ECO:0007669"/>
    <property type="project" value="InterPro"/>
</dbReference>
<dbReference type="InterPro" id="IPR049056">
    <property type="entry name" value="NAD_Glu_DH_HM3"/>
</dbReference>
<dbReference type="PANTHER" id="PTHR43403:SF1">
    <property type="entry name" value="NAD-SPECIFIC GLUTAMATE DEHYDROGENASE"/>
    <property type="match status" value="1"/>
</dbReference>
<dbReference type="Pfam" id="PF05088">
    <property type="entry name" value="Bac_GDH_CD"/>
    <property type="match status" value="1"/>
</dbReference>
<dbReference type="Pfam" id="PF21073">
    <property type="entry name" value="GDH_HM1"/>
    <property type="match status" value="1"/>
</dbReference>
<protein>
    <submittedName>
        <fullName evidence="7">Glutamate dehydrogenase</fullName>
    </submittedName>
</protein>
<dbReference type="Pfam" id="PF21076">
    <property type="entry name" value="GDH_ACT2"/>
    <property type="match status" value="1"/>
</dbReference>
<reference evidence="8" key="1">
    <citation type="submission" date="2016-10" db="EMBL/GenBank/DDBJ databases">
        <authorList>
            <person name="Varghese N."/>
            <person name="Submissions S."/>
        </authorList>
    </citation>
    <scope>NUCLEOTIDE SEQUENCE [LARGE SCALE GENOMIC DNA]</scope>
    <source>
        <strain evidence="8">ATCC 25963</strain>
    </source>
</reference>
<evidence type="ECO:0000256" key="1">
    <source>
        <dbReference type="ARBA" id="ARBA00023002"/>
    </source>
</evidence>
<feature type="domain" description="NAD-specific glutamate dehydrogenase C-terminal" evidence="3">
    <location>
        <begin position="1241"/>
        <end position="1519"/>
    </location>
</feature>
<keyword evidence="1" id="KW-0560">Oxidoreductase</keyword>
<dbReference type="Pfam" id="PF21077">
    <property type="entry name" value="GDH_ACT3"/>
    <property type="match status" value="1"/>
</dbReference>
<dbReference type="GO" id="GO:0004352">
    <property type="term" value="F:glutamate dehydrogenase (NAD+) activity"/>
    <property type="evidence" value="ECO:0007669"/>
    <property type="project" value="InterPro"/>
</dbReference>
<dbReference type="InterPro" id="IPR046346">
    <property type="entry name" value="Aminoacid_DH-like_N_sf"/>
</dbReference>
<dbReference type="InterPro" id="IPR028971">
    <property type="entry name" value="NAD-GDH_cat"/>
</dbReference>
<dbReference type="InterPro" id="IPR024727">
    <property type="entry name" value="NAD_Glu_DH_N_ACT1"/>
</dbReference>
<dbReference type="EMBL" id="FOMX01000002">
    <property type="protein sequence ID" value="SFD54690.1"/>
    <property type="molecule type" value="Genomic_DNA"/>
</dbReference>
<dbReference type="Gene3D" id="3.40.50.720">
    <property type="entry name" value="NAD(P)-binding Rossmann-like Domain"/>
    <property type="match status" value="1"/>
</dbReference>
<dbReference type="RefSeq" id="WP_170136594.1">
    <property type="nucleotide sequence ID" value="NZ_FOMX01000002.1"/>
</dbReference>
<dbReference type="STRING" id="54.SAMN02745121_00543"/>
<evidence type="ECO:0000259" key="5">
    <source>
        <dbReference type="Pfam" id="PF21076"/>
    </source>
</evidence>
<dbReference type="Pfam" id="PF21075">
    <property type="entry name" value="GDH_ACT1"/>
    <property type="match status" value="1"/>
</dbReference>
<gene>
    <name evidence="7" type="ORF">SAMN02745121_00543</name>
</gene>
<proteinExistence type="predicted"/>
<dbReference type="GO" id="GO:0006538">
    <property type="term" value="P:L-glutamate catabolic process"/>
    <property type="evidence" value="ECO:0007669"/>
    <property type="project" value="InterPro"/>
</dbReference>
<dbReference type="InterPro" id="IPR036291">
    <property type="entry name" value="NAD(P)-bd_dom_sf"/>
</dbReference>
<dbReference type="SUPFAM" id="SSF51735">
    <property type="entry name" value="NAD(P)-binding Rossmann-fold domains"/>
    <property type="match status" value="1"/>
</dbReference>
<keyword evidence="8" id="KW-1185">Reference proteome</keyword>
<dbReference type="InterPro" id="IPR049059">
    <property type="entry name" value="NAD_Glu_DH_HM1"/>
</dbReference>
<evidence type="ECO:0000259" key="3">
    <source>
        <dbReference type="Pfam" id="PF21074"/>
    </source>
</evidence>
<dbReference type="PANTHER" id="PTHR43403">
    <property type="entry name" value="NAD-SPECIFIC GLUTAMATE DEHYDROGENASE"/>
    <property type="match status" value="1"/>
</dbReference>
<dbReference type="PIRSF" id="PIRSF036761">
    <property type="entry name" value="GDH_Mll4104"/>
    <property type="match status" value="1"/>
</dbReference>
<dbReference type="InterPro" id="IPR049064">
    <property type="entry name" value="NAD_Glu_DH_ACT3"/>
</dbReference>
<dbReference type="InterPro" id="IPR007780">
    <property type="entry name" value="NAD_Glu_DH_bac"/>
</dbReference>
<sequence>MATQKLSNQRIHEVQQVLASYVPKLPGTDVNLLAALCKAVLTSVDLRDIRRVPSAELVEQLEQVLSTIKTRGRGEINTAVRRHGDSVVLESCLEDQPFLVSSLRALFGAERLEIASLMNAVIKVRRDSAGNITSIGMGAPESVIRVELDPGQHVPEDIEDRFRTRLRIVQAMVRDFQPMKRRLQDLADDYLRAANAESNDRSLTLRETEGMVRWLCEENLVLLGVEEYDEQGHRISTLGTASVNLSERDADRFAAYARDLGRTVRYHRSNEESPVHRSGKPGHFVVTRVGRDGQPVGTCLINGLFTYKALHTPPEEIPFLRVMLRKLLTERSVSIDSHRGKSLTNAFNSLPLEYLLTQSEDSIWELTDRVLRAEVEGGSDVHINVGEDGRFVFAFVSLPREQFNDELRLQVQEKLQREFGATYSDFGVYMDRYDNAIIHYYMTGPTPFAAVDTERVRSEVLALAKGWNERLREALSELVPPDQVDELFELYHGAFSEEHKRRAGDQRLLGDLRCIENIRRGAEFDFDLYVSVTGDHPGSLNLRVFSRKAMNLSDELPLIGSFGFKVVDEYARPVHLAHATPFELDNYRLDVRPERIPAVMSRADEIRTTLRQVYAGTMGRDSLNQLIVSTTMTALEVEILRAYVAYLHQVRCPFTSALIRQTLIAYPTVASALVSWLDARYDPTSASPQLAEVTDKTLEAELRDVADYTADRVLRAVADVVRATLRTNAFVINTTPGVRRDQTPAMAFKFDGQRVPFGPDPKPLREIFVYHPDFEGVHLRGGRVARGGIRFSDRPDDFRTEIHGLMATQMVKNVLIVPVGAKGGFVLRQAPTDRNELRAAGDRYYQLFVEALLSVTDNVVDGEVVTPPGILHTEGPDPYLVVAADKGTAHLSDTANSVSMSHKFWLDDAFASGGSNGYDHKATGITARGAWETTKRNFREMGIDPEADVITAIGVGDMSGDVFGNGLLRSRTVKLLAAFNHAHVFIDPTPDPEVSFLERERLFNLPRSQWSDYDPGKLSPGGAVFPRNAKSLELSPEARQLLGFSPTQVVSGEDAIRAILLLKVDLCWMGGIGTYVKSKEETHADVGDKANDAVRVNANQLRFRVMSEGANLAITDRGRPAFARIGGQNYTSFLDNSGGVDTSDHEVNIKILFAPLLASGKVTRERRNEVLKAATTEVCDMVLANNRSQSRMVSYDVRRSKVDVYRYARTLSYLVQHVPFNPDTFALPTEDELANRARKGVGLFKCDASALCAYAKMLVYRVLLDGEPLSEGLVDRMVREYFPAAIVEAAEGAVKSHLLRREIATTMVVNRIIDNAGATFFPELMTSTGRPAHAIAEAYMTASAAGDVDALRRDLYASEDKNRQEAIYRAMHVVEAALEETTVVLLEGDAYTTLDQRTIDRARELLDHVEHALPASQIPQLHARAHEFESAGFAPALAGRLARIEHLTGALSSLRVAAETGRDPLDVLRLRLQVAADMHLRALQDALSRMVYQSPWDGPAAKALSRQLHGHLGRLVQAVDGDDVPGMIGRLGLDGIRRQGAAMLEGGVTIPGIVLFDDHLRRQLLSVDVRK</sequence>
<feature type="domain" description="NAD-glutamate dehydrogenase ACT3" evidence="6">
    <location>
        <begin position="525"/>
        <end position="592"/>
    </location>
</feature>
<evidence type="ECO:0000313" key="8">
    <source>
        <dbReference type="Proteomes" id="UP000199400"/>
    </source>
</evidence>
<feature type="domain" description="NAD-glutamate dehydrogenase ACT2" evidence="5">
    <location>
        <begin position="389"/>
        <end position="468"/>
    </location>
</feature>
<evidence type="ECO:0000259" key="4">
    <source>
        <dbReference type="Pfam" id="PF21075"/>
    </source>
</evidence>
<dbReference type="Proteomes" id="UP000199400">
    <property type="component" value="Unassembled WGS sequence"/>
</dbReference>
<feature type="domain" description="NAD-glutamate dehydrogenase catalytic" evidence="2">
    <location>
        <begin position="698"/>
        <end position="1194"/>
    </location>
</feature>
<evidence type="ECO:0000313" key="7">
    <source>
        <dbReference type="EMBL" id="SFD54690.1"/>
    </source>
</evidence>
<feature type="domain" description="NAD-glutamate dehydrogenase N-terminal ACT1" evidence="4">
    <location>
        <begin position="39"/>
        <end position="150"/>
    </location>
</feature>
<dbReference type="InterPro" id="IPR049062">
    <property type="entry name" value="NAD_Glu_DH_ACT2"/>
</dbReference>
<dbReference type="Pfam" id="PF21078">
    <property type="entry name" value="GDH_HM3"/>
    <property type="match status" value="1"/>
</dbReference>
<dbReference type="Pfam" id="PF21074">
    <property type="entry name" value="GDH_C"/>
    <property type="match status" value="1"/>
</dbReference>
<evidence type="ECO:0000259" key="2">
    <source>
        <dbReference type="Pfam" id="PF05088"/>
    </source>
</evidence>
<dbReference type="InterPro" id="IPR048381">
    <property type="entry name" value="GDH_C"/>
</dbReference>
<organism evidence="7 8">
    <name type="scientific">Nannocystis exedens</name>
    <dbReference type="NCBI Taxonomy" id="54"/>
    <lineage>
        <taxon>Bacteria</taxon>
        <taxon>Pseudomonadati</taxon>
        <taxon>Myxococcota</taxon>
        <taxon>Polyangia</taxon>
        <taxon>Nannocystales</taxon>
        <taxon>Nannocystaceae</taxon>
        <taxon>Nannocystis</taxon>
    </lineage>
</organism>
<evidence type="ECO:0000259" key="6">
    <source>
        <dbReference type="Pfam" id="PF21077"/>
    </source>
</evidence>
<name>A0A1I1TGK6_9BACT</name>